<dbReference type="GO" id="GO:0003881">
    <property type="term" value="F:CDP-diacylglycerol-inositol 3-phosphatidyltransferase activity"/>
    <property type="evidence" value="ECO:0007669"/>
    <property type="project" value="UniProtKB-UniRule"/>
</dbReference>
<evidence type="ECO:0000256" key="15">
    <source>
        <dbReference type="ARBA" id="ARBA00023264"/>
    </source>
</evidence>
<evidence type="ECO:0000256" key="4">
    <source>
        <dbReference type="ARBA" id="ARBA00010441"/>
    </source>
</evidence>
<evidence type="ECO:0000256" key="6">
    <source>
        <dbReference type="ARBA" id="ARBA00022516"/>
    </source>
</evidence>
<dbReference type="RefSeq" id="XP_005537026.1">
    <property type="nucleotide sequence ID" value="XM_005536969.1"/>
</dbReference>
<dbReference type="InterPro" id="IPR043130">
    <property type="entry name" value="CDP-OH_PTrfase_TM_dom"/>
</dbReference>
<evidence type="ECO:0000256" key="18">
    <source>
        <dbReference type="SAM" id="Phobius"/>
    </source>
</evidence>
<dbReference type="OrthoDB" id="10251079at2759"/>
<comment type="similarity">
    <text evidence="4 16 17">Belongs to the CDP-alcohol phosphatidyltransferase class-I family.</text>
</comment>
<keyword evidence="11 18" id="KW-1133">Transmembrane helix</keyword>
<comment type="catalytic activity">
    <reaction evidence="16">
        <text>a CDP-1,2-diacyl-sn-glycerol + myo-inositol = a 1,2-diacyl-sn-glycero-3-phospho-(1D-myo-inositol) + CMP + H(+)</text>
        <dbReference type="Rhea" id="RHEA:11580"/>
        <dbReference type="ChEBI" id="CHEBI:15378"/>
        <dbReference type="ChEBI" id="CHEBI:17268"/>
        <dbReference type="ChEBI" id="CHEBI:57880"/>
        <dbReference type="ChEBI" id="CHEBI:58332"/>
        <dbReference type="ChEBI" id="CHEBI:60377"/>
        <dbReference type="EC" id="2.7.8.11"/>
    </reaction>
</comment>
<proteinExistence type="inferred from homology"/>
<evidence type="ECO:0000313" key="19">
    <source>
        <dbReference type="EMBL" id="BAM80990.1"/>
    </source>
</evidence>
<dbReference type="InterPro" id="IPR014387">
    <property type="entry name" value="CDP_diag_ino_3_P_euk"/>
</dbReference>
<feature type="transmembrane region" description="Helical" evidence="18">
    <location>
        <begin position="185"/>
        <end position="205"/>
    </location>
</feature>
<dbReference type="InterPro" id="IPR000462">
    <property type="entry name" value="CDP-OH_P_trans"/>
</dbReference>
<dbReference type="GO" id="GO:0005794">
    <property type="term" value="C:Golgi apparatus"/>
    <property type="evidence" value="ECO:0007669"/>
    <property type="project" value="TreeGrafter"/>
</dbReference>
<dbReference type="InterPro" id="IPR048254">
    <property type="entry name" value="CDP_ALCOHOL_P_TRANSF_CS"/>
</dbReference>
<keyword evidence="15 16" id="KW-1208">Phospholipid metabolism</keyword>
<dbReference type="GO" id="GO:0006661">
    <property type="term" value="P:phosphatidylinositol biosynthetic process"/>
    <property type="evidence" value="ECO:0007669"/>
    <property type="project" value="TreeGrafter"/>
</dbReference>
<keyword evidence="9" id="KW-0479">Metal-binding</keyword>
<comment type="subcellular location">
    <subcellularLocation>
        <location evidence="3">Membrane</location>
        <topology evidence="3">Multi-pass membrane protein</topology>
    </subcellularLocation>
</comment>
<keyword evidence="13 16" id="KW-0472">Membrane</keyword>
<keyword evidence="8 18" id="KW-0812">Transmembrane</keyword>
<dbReference type="Gene3D" id="1.20.120.1760">
    <property type="match status" value="1"/>
</dbReference>
<protein>
    <recommendedName>
        <fullName evidence="5 16">CDP-diacylglycerol--inositol 3-phosphatidyltransferase</fullName>
        <ecNumber evidence="5 16">2.7.8.11</ecNumber>
    </recommendedName>
</protein>
<dbReference type="KEGG" id="cme:CYME_CMM125C"/>
<dbReference type="EMBL" id="AP006495">
    <property type="protein sequence ID" value="BAM80990.1"/>
    <property type="molecule type" value="Genomic_DNA"/>
</dbReference>
<accession>M1V5N7</accession>
<evidence type="ECO:0000256" key="16">
    <source>
        <dbReference type="PIRNR" id="PIRNR000848"/>
    </source>
</evidence>
<keyword evidence="20" id="KW-1185">Reference proteome</keyword>
<dbReference type="Proteomes" id="UP000007014">
    <property type="component" value="Chromosome 13"/>
</dbReference>
<dbReference type="PIRSF" id="PIRSF000848">
    <property type="entry name" value="CDP_diag_ino_3_P"/>
    <property type="match status" value="1"/>
</dbReference>
<evidence type="ECO:0000256" key="14">
    <source>
        <dbReference type="ARBA" id="ARBA00023209"/>
    </source>
</evidence>
<evidence type="ECO:0000256" key="11">
    <source>
        <dbReference type="ARBA" id="ARBA00022989"/>
    </source>
</evidence>
<dbReference type="HOGENOM" id="CLU_067602_2_0_1"/>
<reference evidence="19 20" key="2">
    <citation type="journal article" date="2007" name="BMC Biol.">
        <title>A 100%-complete sequence reveals unusually simple genomic features in the hot-spring red alga Cyanidioschyzon merolae.</title>
        <authorList>
            <person name="Nozaki H."/>
            <person name="Takano H."/>
            <person name="Misumi O."/>
            <person name="Terasawa K."/>
            <person name="Matsuzaki M."/>
            <person name="Maruyama S."/>
            <person name="Nishida K."/>
            <person name="Yagisawa F."/>
            <person name="Yoshida Y."/>
            <person name="Fujiwara T."/>
            <person name="Takio S."/>
            <person name="Tamura K."/>
            <person name="Chung S.J."/>
            <person name="Nakamura S."/>
            <person name="Kuroiwa H."/>
            <person name="Tanaka K."/>
            <person name="Sato N."/>
            <person name="Kuroiwa T."/>
        </authorList>
    </citation>
    <scope>NUCLEOTIDE SEQUENCE [LARGE SCALE GENOMIC DNA]</scope>
    <source>
        <strain evidence="19 20">10D</strain>
    </source>
</reference>
<dbReference type="Gramene" id="CMM125CT">
    <property type="protein sequence ID" value="CMM125CT"/>
    <property type="gene ID" value="CMM125C"/>
</dbReference>
<evidence type="ECO:0000256" key="9">
    <source>
        <dbReference type="ARBA" id="ARBA00022723"/>
    </source>
</evidence>
<dbReference type="GeneID" id="16995137"/>
<dbReference type="GO" id="GO:0016020">
    <property type="term" value="C:membrane"/>
    <property type="evidence" value="ECO:0007669"/>
    <property type="project" value="UniProtKB-SubCell"/>
</dbReference>
<evidence type="ECO:0000256" key="10">
    <source>
        <dbReference type="ARBA" id="ARBA00022842"/>
    </source>
</evidence>
<evidence type="ECO:0000256" key="8">
    <source>
        <dbReference type="ARBA" id="ARBA00022692"/>
    </source>
</evidence>
<evidence type="ECO:0000256" key="5">
    <source>
        <dbReference type="ARBA" id="ARBA00013212"/>
    </source>
</evidence>
<dbReference type="GO" id="GO:0046872">
    <property type="term" value="F:metal ion binding"/>
    <property type="evidence" value="ECO:0007669"/>
    <property type="project" value="UniProtKB-KW"/>
</dbReference>
<evidence type="ECO:0000313" key="20">
    <source>
        <dbReference type="Proteomes" id="UP000007014"/>
    </source>
</evidence>
<dbReference type="STRING" id="280699.M1V5N7"/>
<dbReference type="PANTHER" id="PTHR15362:SF4">
    <property type="entry name" value="CDP-DIACYLGLYCEROL--INOSITOL 3-PHOSPHATIDYLTRANSFERASE"/>
    <property type="match status" value="1"/>
</dbReference>
<keyword evidence="14 16" id="KW-0594">Phospholipid biosynthesis</keyword>
<evidence type="ECO:0000256" key="13">
    <source>
        <dbReference type="ARBA" id="ARBA00023136"/>
    </source>
</evidence>
<evidence type="ECO:0000256" key="17">
    <source>
        <dbReference type="RuleBase" id="RU003750"/>
    </source>
</evidence>
<sequence>MTGKAAWPVLLYVPNLIGYARIGLALVAFWNVPHPATFLTFYTTGFLLDAADGYAARLLGQSSAFGAVLDMLTDRFSTAGLLLLIALQDLANAGLTCNTVTCALTTCFRVTVCVALLILDAVSHFWQVCAATLARATSHKAAGPGRLVKLYYRRSVLTTVCLFSEVFLLLHFTRVAGWSARVETASHMELLWIAAYYGCAIVYVLKQFISLAQIWNAAALLELSCSGCGHVSDAKRP</sequence>
<keyword evidence="7 16" id="KW-0808">Transferase</keyword>
<evidence type="ECO:0000256" key="7">
    <source>
        <dbReference type="ARBA" id="ARBA00022679"/>
    </source>
</evidence>
<dbReference type="OMA" id="AQTYSEN"/>
<keyword evidence="12 16" id="KW-0443">Lipid metabolism</keyword>
<dbReference type="AlphaFoldDB" id="M1V5N7"/>
<keyword evidence="10" id="KW-0460">Magnesium</keyword>
<dbReference type="EC" id="2.7.8.11" evidence="5 16"/>
<feature type="transmembrane region" description="Helical" evidence="18">
    <location>
        <begin position="156"/>
        <end position="173"/>
    </location>
</feature>
<evidence type="ECO:0000256" key="12">
    <source>
        <dbReference type="ARBA" id="ARBA00023098"/>
    </source>
</evidence>
<evidence type="ECO:0000256" key="1">
    <source>
        <dbReference type="ARBA" id="ARBA00001936"/>
    </source>
</evidence>
<reference evidence="19 20" key="1">
    <citation type="journal article" date="2004" name="Nature">
        <title>Genome sequence of the ultrasmall unicellular red alga Cyanidioschyzon merolae 10D.</title>
        <authorList>
            <person name="Matsuzaki M."/>
            <person name="Misumi O."/>
            <person name="Shin-i T."/>
            <person name="Maruyama S."/>
            <person name="Takahara M."/>
            <person name="Miyagishima S."/>
            <person name="Mori T."/>
            <person name="Nishida K."/>
            <person name="Yagisawa F."/>
            <person name="Nishida K."/>
            <person name="Yoshida Y."/>
            <person name="Nishimura Y."/>
            <person name="Nakao S."/>
            <person name="Kobayashi T."/>
            <person name="Momoyama Y."/>
            <person name="Higashiyama T."/>
            <person name="Minoda A."/>
            <person name="Sano M."/>
            <person name="Nomoto H."/>
            <person name="Oishi K."/>
            <person name="Hayashi H."/>
            <person name="Ohta F."/>
            <person name="Nishizaka S."/>
            <person name="Haga S."/>
            <person name="Miura S."/>
            <person name="Morishita T."/>
            <person name="Kabeya Y."/>
            <person name="Terasawa K."/>
            <person name="Suzuki Y."/>
            <person name="Ishii Y."/>
            <person name="Asakawa S."/>
            <person name="Takano H."/>
            <person name="Ohta N."/>
            <person name="Kuroiwa H."/>
            <person name="Tanaka K."/>
            <person name="Shimizu N."/>
            <person name="Sugano S."/>
            <person name="Sato N."/>
            <person name="Nozaki H."/>
            <person name="Ogasawara N."/>
            <person name="Kohara Y."/>
            <person name="Kuroiwa T."/>
        </authorList>
    </citation>
    <scope>NUCLEOTIDE SEQUENCE [LARGE SCALE GENOMIC DNA]</scope>
    <source>
        <strain evidence="19 20">10D</strain>
    </source>
</reference>
<evidence type="ECO:0000256" key="3">
    <source>
        <dbReference type="ARBA" id="ARBA00004141"/>
    </source>
</evidence>
<dbReference type="PROSITE" id="PS00379">
    <property type="entry name" value="CDP_ALCOHOL_P_TRANSF"/>
    <property type="match status" value="1"/>
</dbReference>
<organism evidence="19 20">
    <name type="scientific">Cyanidioschyzon merolae (strain NIES-3377 / 10D)</name>
    <name type="common">Unicellular red alga</name>
    <dbReference type="NCBI Taxonomy" id="280699"/>
    <lineage>
        <taxon>Eukaryota</taxon>
        <taxon>Rhodophyta</taxon>
        <taxon>Bangiophyceae</taxon>
        <taxon>Cyanidiales</taxon>
        <taxon>Cyanidiaceae</taxon>
        <taxon>Cyanidioschyzon</taxon>
    </lineage>
</organism>
<dbReference type="Pfam" id="PF01066">
    <property type="entry name" value="CDP-OH_P_transf"/>
    <property type="match status" value="1"/>
</dbReference>
<keyword evidence="6 16" id="KW-0444">Lipid biosynthesis</keyword>
<dbReference type="PANTHER" id="PTHR15362">
    <property type="entry name" value="PHOSPHATIDYLINOSITOL SYNTHASE"/>
    <property type="match status" value="1"/>
</dbReference>
<comment type="cofactor">
    <cofactor evidence="2">
        <name>Mg(2+)</name>
        <dbReference type="ChEBI" id="CHEBI:18420"/>
    </cofactor>
</comment>
<gene>
    <name evidence="19" type="ORF">CYME_CMM125C</name>
</gene>
<comment type="cofactor">
    <cofactor evidence="1">
        <name>Mn(2+)</name>
        <dbReference type="ChEBI" id="CHEBI:29035"/>
    </cofactor>
</comment>
<evidence type="ECO:0000256" key="2">
    <source>
        <dbReference type="ARBA" id="ARBA00001946"/>
    </source>
</evidence>
<name>M1V5N7_CYAM1</name>
<dbReference type="eggNOG" id="KOG3240">
    <property type="taxonomic scope" value="Eukaryota"/>
</dbReference>
<feature type="transmembrane region" description="Helical" evidence="18">
    <location>
        <begin position="12"/>
        <end position="32"/>
    </location>
</feature>